<evidence type="ECO:0000256" key="2">
    <source>
        <dbReference type="SAM" id="Phobius"/>
    </source>
</evidence>
<name>A0ABU2JFN7_9ACTN</name>
<evidence type="ECO:0000313" key="4">
    <source>
        <dbReference type="Proteomes" id="UP001183176"/>
    </source>
</evidence>
<feature type="region of interest" description="Disordered" evidence="1">
    <location>
        <begin position="52"/>
        <end position="126"/>
    </location>
</feature>
<keyword evidence="2" id="KW-0812">Transmembrane</keyword>
<organism evidence="3 4">
    <name type="scientific">Jatrophihabitans lederbergiae</name>
    <dbReference type="NCBI Taxonomy" id="3075547"/>
    <lineage>
        <taxon>Bacteria</taxon>
        <taxon>Bacillati</taxon>
        <taxon>Actinomycetota</taxon>
        <taxon>Actinomycetes</taxon>
        <taxon>Jatrophihabitantales</taxon>
        <taxon>Jatrophihabitantaceae</taxon>
        <taxon>Jatrophihabitans</taxon>
    </lineage>
</organism>
<protein>
    <recommendedName>
        <fullName evidence="5">DUF5666 domain-containing protein</fullName>
    </recommendedName>
</protein>
<evidence type="ECO:0000256" key="1">
    <source>
        <dbReference type="SAM" id="MobiDB-lite"/>
    </source>
</evidence>
<reference evidence="4" key="1">
    <citation type="submission" date="2023-07" db="EMBL/GenBank/DDBJ databases">
        <title>30 novel species of actinomycetes from the DSMZ collection.</title>
        <authorList>
            <person name="Nouioui I."/>
        </authorList>
    </citation>
    <scope>NUCLEOTIDE SEQUENCE [LARGE SCALE GENOMIC DNA]</scope>
    <source>
        <strain evidence="4">DSM 44399</strain>
    </source>
</reference>
<evidence type="ECO:0008006" key="5">
    <source>
        <dbReference type="Google" id="ProtNLM"/>
    </source>
</evidence>
<comment type="caution">
    <text evidence="3">The sequence shown here is derived from an EMBL/GenBank/DDBJ whole genome shotgun (WGS) entry which is preliminary data.</text>
</comment>
<feature type="transmembrane region" description="Helical" evidence="2">
    <location>
        <begin position="26"/>
        <end position="45"/>
    </location>
</feature>
<keyword evidence="4" id="KW-1185">Reference proteome</keyword>
<evidence type="ECO:0000313" key="3">
    <source>
        <dbReference type="EMBL" id="MDT0263048.1"/>
    </source>
</evidence>
<keyword evidence="2" id="KW-1133">Transmembrane helix</keyword>
<feature type="compositionally biased region" description="Low complexity" evidence="1">
    <location>
        <begin position="62"/>
        <end position="120"/>
    </location>
</feature>
<gene>
    <name evidence="3" type="ORF">RM423_16785</name>
</gene>
<dbReference type="EMBL" id="JAVREH010000027">
    <property type="protein sequence ID" value="MDT0263048.1"/>
    <property type="molecule type" value="Genomic_DNA"/>
</dbReference>
<keyword evidence="2" id="KW-0472">Membrane</keyword>
<accession>A0ABU2JFN7</accession>
<dbReference type="Proteomes" id="UP001183176">
    <property type="component" value="Unassembled WGS sequence"/>
</dbReference>
<proteinExistence type="predicted"/>
<dbReference type="RefSeq" id="WP_311424194.1">
    <property type="nucleotide sequence ID" value="NZ_JAVREH010000027.1"/>
</dbReference>
<sequence length="249" mass="24328">MTNNPMSPGGAHPIAPERDRRKKRPLWLLVAALAILALIALGLILRNRHHNDASSGSGLPVTATGSASDTSSASSDPSSTATGTTSASADATSGSASGSGSAVSSASASTSGTATSSSSGAAGGASAGTLTAGGDALLPANGASNDDLSSHVGQQSTAEGVHVLSAPANNGFWVGTSTADEVWVRLLLPGLVSPHPVRKGDHVSFTGTVVHNPADFATTAGLTAATGGARLTGQQAHVEVAKNAVSFTE</sequence>